<evidence type="ECO:0000313" key="1">
    <source>
        <dbReference type="EMBL" id="MCC2210012.1"/>
    </source>
</evidence>
<dbReference type="AlphaFoldDB" id="A0AAE3DXS0"/>
<evidence type="ECO:0000313" key="2">
    <source>
        <dbReference type="Proteomes" id="UP001198242"/>
    </source>
</evidence>
<protein>
    <submittedName>
        <fullName evidence="1">DUF960 domain-containing protein</fullName>
    </submittedName>
</protein>
<sequence>MFSGKRFVTSGIAEKVPLLLQVIMWNMIDTMDEPKDYLQVFDLLEENGKQKIVHSQEQPEYEKEYLFETGTPFLCAKIFVIDDVTHSTMLFNYEY</sequence>
<reference evidence="1 2" key="1">
    <citation type="submission" date="2021-10" db="EMBL/GenBank/DDBJ databases">
        <title>Anaerobic single-cell dispensing facilitates the cultivation of human gut bacteria.</title>
        <authorList>
            <person name="Afrizal A."/>
        </authorList>
    </citation>
    <scope>NUCLEOTIDE SEQUENCE [LARGE SCALE GENOMIC DNA]</scope>
    <source>
        <strain evidence="1 2">CLA-AA-H232</strain>
    </source>
</reference>
<dbReference type="RefSeq" id="WP_308456042.1">
    <property type="nucleotide sequence ID" value="NZ_JAJEQM010000004.1"/>
</dbReference>
<proteinExistence type="predicted"/>
<gene>
    <name evidence="1" type="ORF">LKE05_04295</name>
</gene>
<dbReference type="Proteomes" id="UP001198242">
    <property type="component" value="Unassembled WGS sequence"/>
</dbReference>
<dbReference type="Gene3D" id="3.10.450.150">
    <property type="entry name" value="enterococcus faecalis protein"/>
    <property type="match status" value="1"/>
</dbReference>
<comment type="caution">
    <text evidence="1">The sequence shown here is derived from an EMBL/GenBank/DDBJ whole genome shotgun (WGS) entry which is preliminary data.</text>
</comment>
<dbReference type="InterPro" id="IPR009303">
    <property type="entry name" value="DUF960"/>
</dbReference>
<dbReference type="Pfam" id="PF06124">
    <property type="entry name" value="DUF960"/>
    <property type="match status" value="1"/>
</dbReference>
<name>A0AAE3DXS0_9FIRM</name>
<dbReference type="EMBL" id="JAJEQM010000004">
    <property type="protein sequence ID" value="MCC2210012.1"/>
    <property type="molecule type" value="Genomic_DNA"/>
</dbReference>
<organism evidence="1 2">
    <name type="scientific">Hominilimicola fabiformis</name>
    <dbReference type="NCBI Taxonomy" id="2885356"/>
    <lineage>
        <taxon>Bacteria</taxon>
        <taxon>Bacillati</taxon>
        <taxon>Bacillota</taxon>
        <taxon>Clostridia</taxon>
        <taxon>Eubacteriales</taxon>
        <taxon>Oscillospiraceae</taxon>
        <taxon>Hominilimicola</taxon>
    </lineage>
</organism>
<accession>A0AAE3DXS0</accession>
<keyword evidence="2" id="KW-1185">Reference proteome</keyword>